<reference evidence="1 2" key="1">
    <citation type="submission" date="2024-10" db="EMBL/GenBank/DDBJ databases">
        <title>The Natural Products Discovery Center: Release of the First 8490 Sequenced Strains for Exploring Actinobacteria Biosynthetic Diversity.</title>
        <authorList>
            <person name="Kalkreuter E."/>
            <person name="Kautsar S.A."/>
            <person name="Yang D."/>
            <person name="Bader C.D."/>
            <person name="Teijaro C.N."/>
            <person name="Fluegel L."/>
            <person name="Davis C.M."/>
            <person name="Simpson J.R."/>
            <person name="Lauterbach L."/>
            <person name="Steele A.D."/>
            <person name="Gui C."/>
            <person name="Meng S."/>
            <person name="Li G."/>
            <person name="Viehrig K."/>
            <person name="Ye F."/>
            <person name="Su P."/>
            <person name="Kiefer A.F."/>
            <person name="Nichols A."/>
            <person name="Cepeda A.J."/>
            <person name="Yan W."/>
            <person name="Fan B."/>
            <person name="Jiang Y."/>
            <person name="Adhikari A."/>
            <person name="Zheng C.-J."/>
            <person name="Schuster L."/>
            <person name="Cowan T.M."/>
            <person name="Smanski M.J."/>
            <person name="Chevrette M.G."/>
            <person name="De Carvalho L.P.S."/>
            <person name="Shen B."/>
        </authorList>
    </citation>
    <scope>NUCLEOTIDE SEQUENCE [LARGE SCALE GENOMIC DNA]</scope>
    <source>
        <strain evidence="1 2">NPDC053346</strain>
    </source>
</reference>
<evidence type="ECO:0000313" key="2">
    <source>
        <dbReference type="Proteomes" id="UP001614391"/>
    </source>
</evidence>
<accession>A0ABW8D4A9</accession>
<proteinExistence type="predicted"/>
<evidence type="ECO:0000313" key="1">
    <source>
        <dbReference type="EMBL" id="MFI9123841.1"/>
    </source>
</evidence>
<gene>
    <name evidence="1" type="ORF">ACIGW0_31370</name>
</gene>
<protein>
    <submittedName>
        <fullName evidence="1">Uncharacterized protein</fullName>
    </submittedName>
</protein>
<name>A0ABW8D4A9_STRBI</name>
<keyword evidence="2" id="KW-1185">Reference proteome</keyword>
<sequence length="91" mass="10888">MARHMGDAAETFRAVLEFEAPKRNPEHHWRDNPDVPEYLDEWTTVRSFRGPYSTVSAARGQFSRHRRDSLYGRHRNVRQYVERATTVWEEI</sequence>
<dbReference type="Proteomes" id="UP001614391">
    <property type="component" value="Unassembled WGS sequence"/>
</dbReference>
<dbReference type="RefSeq" id="WP_399621615.1">
    <property type="nucleotide sequence ID" value="NZ_JBITYT010000023.1"/>
</dbReference>
<organism evidence="1 2">
    <name type="scientific">Streptomyces bikiniensis</name>
    <dbReference type="NCBI Taxonomy" id="1896"/>
    <lineage>
        <taxon>Bacteria</taxon>
        <taxon>Bacillati</taxon>
        <taxon>Actinomycetota</taxon>
        <taxon>Actinomycetes</taxon>
        <taxon>Kitasatosporales</taxon>
        <taxon>Streptomycetaceae</taxon>
        <taxon>Streptomyces</taxon>
    </lineage>
</organism>
<comment type="caution">
    <text evidence="1">The sequence shown here is derived from an EMBL/GenBank/DDBJ whole genome shotgun (WGS) entry which is preliminary data.</text>
</comment>
<dbReference type="EMBL" id="JBITYT010000023">
    <property type="protein sequence ID" value="MFI9123841.1"/>
    <property type="molecule type" value="Genomic_DNA"/>
</dbReference>